<evidence type="ECO:0000313" key="2">
    <source>
        <dbReference type="WBParaSite" id="JU765_v2.g5609.t1"/>
    </source>
</evidence>
<organism evidence="1 2">
    <name type="scientific">Panagrolaimus sp. JU765</name>
    <dbReference type="NCBI Taxonomy" id="591449"/>
    <lineage>
        <taxon>Eukaryota</taxon>
        <taxon>Metazoa</taxon>
        <taxon>Ecdysozoa</taxon>
        <taxon>Nematoda</taxon>
        <taxon>Chromadorea</taxon>
        <taxon>Rhabditida</taxon>
        <taxon>Tylenchina</taxon>
        <taxon>Panagrolaimomorpha</taxon>
        <taxon>Panagrolaimoidea</taxon>
        <taxon>Panagrolaimidae</taxon>
        <taxon>Panagrolaimus</taxon>
    </lineage>
</organism>
<reference evidence="2" key="1">
    <citation type="submission" date="2022-11" db="UniProtKB">
        <authorList>
            <consortium name="WormBaseParasite"/>
        </authorList>
    </citation>
    <scope>IDENTIFICATION</scope>
</reference>
<proteinExistence type="predicted"/>
<evidence type="ECO:0000313" key="1">
    <source>
        <dbReference type="Proteomes" id="UP000887576"/>
    </source>
</evidence>
<dbReference type="Proteomes" id="UP000887576">
    <property type="component" value="Unplaced"/>
</dbReference>
<protein>
    <submittedName>
        <fullName evidence="2">Uncharacterized protein</fullName>
    </submittedName>
</protein>
<name>A0AC34RDD0_9BILA</name>
<dbReference type="WBParaSite" id="JU765_v2.g5609.t1">
    <property type="protein sequence ID" value="JU765_v2.g5609.t1"/>
    <property type="gene ID" value="JU765_v2.g5609"/>
</dbReference>
<accession>A0AC34RDD0</accession>
<sequence>MDSCQFCAVNGGVCGFHLAEFAEFVKDEARKEIPARQIHEHFGQTHMFDEHFEQTHMADELSNVSNADEKSSEYLPPVCLQTAKANWMSQIPRDCKFWDKSNGDVVKLTILSTGLLEVEFQNGRQGTVNLLEYGALNSFLLSNLADVNLQIVGQNNRPHIIKAADGSWSTFTSKCCDISFTGIMNIGQIEGLLNALRKDINWRFTFHDIKFYAHDGRLFETPCRLIGRIASILQFSPPISYLHYNSLDSDNSHMIENVAMLSRSNVRLVELSLIVSDFPERDALRCVLLRLQTIVTKQATVFTMTAADNTIDGFLICYGFRPIGYSSLLINKAYNTMHMYKSKSQEGIAIYFGVCDKVQRNYDGKGEEEL</sequence>